<proteinExistence type="predicted"/>
<organism evidence="3 4">
    <name type="scientific">Trifolium subterraneum</name>
    <name type="common">Subterranean clover</name>
    <dbReference type="NCBI Taxonomy" id="3900"/>
    <lineage>
        <taxon>Eukaryota</taxon>
        <taxon>Viridiplantae</taxon>
        <taxon>Streptophyta</taxon>
        <taxon>Embryophyta</taxon>
        <taxon>Tracheophyta</taxon>
        <taxon>Spermatophyta</taxon>
        <taxon>Magnoliopsida</taxon>
        <taxon>eudicotyledons</taxon>
        <taxon>Gunneridae</taxon>
        <taxon>Pentapetalae</taxon>
        <taxon>rosids</taxon>
        <taxon>fabids</taxon>
        <taxon>Fabales</taxon>
        <taxon>Fabaceae</taxon>
        <taxon>Papilionoideae</taxon>
        <taxon>50 kb inversion clade</taxon>
        <taxon>NPAAA clade</taxon>
        <taxon>Hologalegina</taxon>
        <taxon>IRL clade</taxon>
        <taxon>Trifolieae</taxon>
        <taxon>Trifolium</taxon>
    </lineage>
</organism>
<evidence type="ECO:0000256" key="2">
    <source>
        <dbReference type="SAM" id="MobiDB-lite"/>
    </source>
</evidence>
<dbReference type="AlphaFoldDB" id="A0A2Z6NKS8"/>
<name>A0A2Z6NKS8_TRISU</name>
<keyword evidence="1" id="KW-0175">Coiled coil</keyword>
<protein>
    <submittedName>
        <fullName evidence="3">Uncharacterized protein</fullName>
    </submittedName>
</protein>
<reference evidence="4" key="1">
    <citation type="journal article" date="2017" name="Front. Plant Sci.">
        <title>Climate Clever Clovers: New Paradigm to Reduce the Environmental Footprint of Ruminants by Breeding Low Methanogenic Forages Utilizing Haplotype Variation.</title>
        <authorList>
            <person name="Kaur P."/>
            <person name="Appels R."/>
            <person name="Bayer P.E."/>
            <person name="Keeble-Gagnere G."/>
            <person name="Wang J."/>
            <person name="Hirakawa H."/>
            <person name="Shirasawa K."/>
            <person name="Vercoe P."/>
            <person name="Stefanova K."/>
            <person name="Durmic Z."/>
            <person name="Nichols P."/>
            <person name="Revell C."/>
            <person name="Isobe S.N."/>
            <person name="Edwards D."/>
            <person name="Erskine W."/>
        </authorList>
    </citation>
    <scope>NUCLEOTIDE SEQUENCE [LARGE SCALE GENOMIC DNA]</scope>
    <source>
        <strain evidence="4">cv. Daliak</strain>
    </source>
</reference>
<keyword evidence="4" id="KW-1185">Reference proteome</keyword>
<sequence length="331" mass="36525">MLHIVVRLRWGCLSFESRLLWWCALGPSWTIPCWFLHCLLHRSLCCAWCACSHHSSSTPFPLSNTLRNSLTGWWIGSIIIHIHKSSPSSSIEVTGERRVAEEVTGDQRPPKHARVEGGGDTSFGPHKLVSGRAAAELVIPPAMGHEYLLDGKTRVKISDADQSILASMGPKSIRNVVVESSAGAHAKDFRERLSAVEKDLSSETKALEESRAKVAKLENDLEDAKGEEGKMKEKVGELEGQVASLSLAPPVDEEEKRLDPTDTYSKFSRADLILRIYQIGDLQLEVASSSFRNALAQLQVLNPDVQLVTDGMDELKEVRDGQIATPPLEEE</sequence>
<dbReference type="EMBL" id="DF974099">
    <property type="protein sequence ID" value="GAU45098.1"/>
    <property type="molecule type" value="Genomic_DNA"/>
</dbReference>
<gene>
    <name evidence="3" type="ORF">TSUD_183050</name>
</gene>
<feature type="coiled-coil region" evidence="1">
    <location>
        <begin position="193"/>
        <end position="241"/>
    </location>
</feature>
<evidence type="ECO:0000313" key="4">
    <source>
        <dbReference type="Proteomes" id="UP000242715"/>
    </source>
</evidence>
<evidence type="ECO:0000313" key="3">
    <source>
        <dbReference type="EMBL" id="GAU45098.1"/>
    </source>
</evidence>
<accession>A0A2Z6NKS8</accession>
<dbReference type="Proteomes" id="UP000242715">
    <property type="component" value="Unassembled WGS sequence"/>
</dbReference>
<feature type="region of interest" description="Disordered" evidence="2">
    <location>
        <begin position="100"/>
        <end position="125"/>
    </location>
</feature>
<evidence type="ECO:0000256" key="1">
    <source>
        <dbReference type="SAM" id="Coils"/>
    </source>
</evidence>